<comment type="caution">
    <text evidence="2">The sequence shown here is derived from an EMBL/GenBank/DDBJ whole genome shotgun (WGS) entry which is preliminary data.</text>
</comment>
<accession>A0A371BAK5</accession>
<evidence type="ECO:0000256" key="1">
    <source>
        <dbReference type="SAM" id="MobiDB-lite"/>
    </source>
</evidence>
<protein>
    <submittedName>
        <fullName evidence="2">Uncharacterized protein</fullName>
    </submittedName>
</protein>
<feature type="compositionally biased region" description="Basic residues" evidence="1">
    <location>
        <begin position="190"/>
        <end position="200"/>
    </location>
</feature>
<organism evidence="2 3">
    <name type="scientific">Undibacter mobilis</name>
    <dbReference type="NCBI Taxonomy" id="2292256"/>
    <lineage>
        <taxon>Bacteria</taxon>
        <taxon>Pseudomonadati</taxon>
        <taxon>Pseudomonadota</taxon>
        <taxon>Alphaproteobacteria</taxon>
        <taxon>Hyphomicrobiales</taxon>
        <taxon>Nitrobacteraceae</taxon>
        <taxon>Undibacter</taxon>
    </lineage>
</organism>
<feature type="compositionally biased region" description="Basic and acidic residues" evidence="1">
    <location>
        <begin position="180"/>
        <end position="189"/>
    </location>
</feature>
<dbReference type="EMBL" id="QRGO01000001">
    <property type="protein sequence ID" value="RDV04655.1"/>
    <property type="molecule type" value="Genomic_DNA"/>
</dbReference>
<dbReference type="Proteomes" id="UP000263993">
    <property type="component" value="Unassembled WGS sequence"/>
</dbReference>
<feature type="region of interest" description="Disordered" evidence="1">
    <location>
        <begin position="162"/>
        <end position="213"/>
    </location>
</feature>
<evidence type="ECO:0000313" key="2">
    <source>
        <dbReference type="EMBL" id="RDV04655.1"/>
    </source>
</evidence>
<name>A0A371BAK5_9BRAD</name>
<proteinExistence type="predicted"/>
<reference evidence="3" key="1">
    <citation type="submission" date="2018-08" db="EMBL/GenBank/DDBJ databases">
        <authorList>
            <person name="Kim S.-J."/>
            <person name="Jung G.-Y."/>
        </authorList>
    </citation>
    <scope>NUCLEOTIDE SEQUENCE [LARGE SCALE GENOMIC DNA]</scope>
    <source>
        <strain evidence="3">GY_H</strain>
    </source>
</reference>
<evidence type="ECO:0000313" key="3">
    <source>
        <dbReference type="Proteomes" id="UP000263993"/>
    </source>
</evidence>
<gene>
    <name evidence="2" type="ORF">DXH78_08820</name>
</gene>
<dbReference type="AlphaFoldDB" id="A0A371BAK5"/>
<feature type="compositionally biased region" description="Low complexity" evidence="1">
    <location>
        <begin position="229"/>
        <end position="256"/>
    </location>
</feature>
<feature type="compositionally biased region" description="Pro residues" evidence="1">
    <location>
        <begin position="202"/>
        <end position="212"/>
    </location>
</feature>
<feature type="region of interest" description="Disordered" evidence="1">
    <location>
        <begin position="225"/>
        <end position="256"/>
    </location>
</feature>
<sequence>MLPIFRIISVGGVFLAIAILALALVPPGSTRLVVAQQDITARGPLMDPGQHPEWRQFLIQSALRRAGEIERLRELRDTVVRPPAAPEAGAADEMTVTAAAPRVVIRPGALDDDQPEDPTGSIGGHGGATIPIEIGETSSTELPVIGIEETPPVIRMPALQMPMNDQDTPATPPAPSAAKEISKKPEVSRRVVHQRARRKPPAPEPPSIPPPFNILAAFFGSFAKAEAPAQTSASSGRAATTSPASRQASRARAVTQ</sequence>
<keyword evidence="3" id="KW-1185">Reference proteome</keyword>
<feature type="region of interest" description="Disordered" evidence="1">
    <location>
        <begin position="108"/>
        <end position="137"/>
    </location>
</feature>